<dbReference type="InterPro" id="IPR043138">
    <property type="entry name" value="GGT_lsub"/>
</dbReference>
<dbReference type="InterPro" id="IPR000101">
    <property type="entry name" value="GGT_peptidase"/>
</dbReference>
<feature type="binding site" evidence="3">
    <location>
        <position position="482"/>
    </location>
    <ligand>
        <name>L-glutamate</name>
        <dbReference type="ChEBI" id="CHEBI:29985"/>
    </ligand>
</feature>
<keyword evidence="1" id="KW-1199">Hemostasis impairing toxin</keyword>
<dbReference type="Gene3D" id="1.10.246.130">
    <property type="match status" value="1"/>
</dbReference>
<dbReference type="GO" id="GO:0036374">
    <property type="term" value="F:glutathione hydrolase activity"/>
    <property type="evidence" value="ECO:0007669"/>
    <property type="project" value="InterPro"/>
</dbReference>
<dbReference type="InterPro" id="IPR043137">
    <property type="entry name" value="GGT_ssub_C"/>
</dbReference>
<evidence type="ECO:0000256" key="4">
    <source>
        <dbReference type="SAM" id="MobiDB-lite"/>
    </source>
</evidence>
<dbReference type="NCBIfam" id="TIGR00066">
    <property type="entry name" value="g_glut_trans"/>
    <property type="match status" value="1"/>
</dbReference>
<dbReference type="FunFam" id="3.60.20.40:FF:000001">
    <property type="entry name" value="Gamma-glutamyltranspeptidase 1"/>
    <property type="match status" value="1"/>
</dbReference>
<dbReference type="PANTHER" id="PTHR11686:SF9">
    <property type="entry name" value="RE13973P"/>
    <property type="match status" value="1"/>
</dbReference>
<dbReference type="Proteomes" id="UP000242188">
    <property type="component" value="Unassembled WGS sequence"/>
</dbReference>
<dbReference type="GO" id="GO:0006751">
    <property type="term" value="P:glutathione catabolic process"/>
    <property type="evidence" value="ECO:0007669"/>
    <property type="project" value="InterPro"/>
</dbReference>
<feature type="region of interest" description="Disordered" evidence="4">
    <location>
        <begin position="55"/>
        <end position="81"/>
    </location>
</feature>
<feature type="transmembrane region" description="Helical" evidence="5">
    <location>
        <begin position="20"/>
        <end position="45"/>
    </location>
</feature>
<dbReference type="PANTHER" id="PTHR11686">
    <property type="entry name" value="GAMMA GLUTAMYL TRANSPEPTIDASE"/>
    <property type="match status" value="1"/>
</dbReference>
<dbReference type="SUPFAM" id="SSF56235">
    <property type="entry name" value="N-terminal nucleophile aminohydrolases (Ntn hydrolases)"/>
    <property type="match status" value="1"/>
</dbReference>
<dbReference type="STRING" id="6573.A0A210PJB8"/>
<organism evidence="6 7">
    <name type="scientific">Mizuhopecten yessoensis</name>
    <name type="common">Japanese scallop</name>
    <name type="synonym">Patinopecten yessoensis</name>
    <dbReference type="NCBI Taxonomy" id="6573"/>
    <lineage>
        <taxon>Eukaryota</taxon>
        <taxon>Metazoa</taxon>
        <taxon>Spiralia</taxon>
        <taxon>Lophotrochozoa</taxon>
        <taxon>Mollusca</taxon>
        <taxon>Bivalvia</taxon>
        <taxon>Autobranchia</taxon>
        <taxon>Pteriomorphia</taxon>
        <taxon>Pectinida</taxon>
        <taxon>Pectinoidea</taxon>
        <taxon>Pectinidae</taxon>
        <taxon>Mizuhopecten</taxon>
    </lineage>
</organism>
<dbReference type="EMBL" id="NEDP02076562">
    <property type="protein sequence ID" value="OWF36580.1"/>
    <property type="molecule type" value="Genomic_DNA"/>
</dbReference>
<dbReference type="Pfam" id="PF01019">
    <property type="entry name" value="G_glu_transpept"/>
    <property type="match status" value="1"/>
</dbReference>
<sequence>MYNLEKGKASDSMSSGRALIVSTLVIIVAIACLGIGLGIGVYNMIQDINRECAPTASPARATPQPTRVPTQAPPTTTTDTPTLSIDGTYRYGAVAADAAQCSTIGTDIMASGGTAVDTAIAAMLCACVHSLQSCGIGGGHFMTVYDRSQGKSYAVMGREMAPGAANATMFLSGVSSREGGLSVGIPGEIKGFWEAWKLAGNLPWAELFQPTIDLCRNGFIIGSSLGFHITAQQKYYPDHPNLKAMVSNPQTGELLKEGEVMYLPKLAATLEAIAREGPDAFYNGSLTADIVKDIQEAGGIITEEDLRMYTAAVKEPLEITIHDRYTVHSPPPPSGGAVYEFILGILDGYNFDEDSLSSREKKVLAWHRIVEAFKFAYGKRTQIGDSDVENATFKMELEELIRNMTSAAYSESIRQQITDDRTHDTPFYGPTFYVNNDAGTSHLSVLTPNGDAVSITSTVNLHFGSKEVGSRTGILFNDEMDDFSTPNTVNYFGVPASPANFIKPYKRPLSSMCPSIITDSNGDVKLVIGAAGGTKITTSTALTSIETLWFGMSMKEAIDHRRLHHQLLPKEIAVEIGFDEDVLAGLRQKGHNMTMNASAGCIVQGVLKNAEKSISGCSDYRKKASPDGF</sequence>
<evidence type="ECO:0000256" key="1">
    <source>
        <dbReference type="ARBA" id="ARBA00084097"/>
    </source>
</evidence>
<evidence type="ECO:0000313" key="7">
    <source>
        <dbReference type="Proteomes" id="UP000242188"/>
    </source>
</evidence>
<keyword evidence="5" id="KW-0472">Membrane</keyword>
<keyword evidence="7" id="KW-1185">Reference proteome</keyword>
<evidence type="ECO:0000256" key="3">
    <source>
        <dbReference type="PIRSR" id="PIRSR600101-2"/>
    </source>
</evidence>
<feature type="binding site" evidence="3">
    <location>
        <begin position="458"/>
        <end position="460"/>
    </location>
    <ligand>
        <name>L-glutamate</name>
        <dbReference type="ChEBI" id="CHEBI:29985"/>
    </ligand>
</feature>
<keyword evidence="5" id="KW-0812">Transmembrane</keyword>
<feature type="compositionally biased region" description="Low complexity" evidence="4">
    <location>
        <begin position="58"/>
        <end position="81"/>
    </location>
</feature>
<dbReference type="AlphaFoldDB" id="A0A210PJB8"/>
<evidence type="ECO:0000256" key="2">
    <source>
        <dbReference type="PIRSR" id="PIRSR600101-1"/>
    </source>
</evidence>
<keyword evidence="5" id="KW-1133">Transmembrane helix</keyword>
<dbReference type="GO" id="GO:0005886">
    <property type="term" value="C:plasma membrane"/>
    <property type="evidence" value="ECO:0007669"/>
    <property type="project" value="TreeGrafter"/>
</dbReference>
<keyword evidence="1" id="KW-1202">Platelet aggregation activating toxin</keyword>
<feature type="binding site" evidence="3">
    <location>
        <position position="158"/>
    </location>
    <ligand>
        <name>L-glutamate</name>
        <dbReference type="ChEBI" id="CHEBI:29985"/>
    </ligand>
</feature>
<dbReference type="Gene3D" id="3.60.20.40">
    <property type="match status" value="1"/>
</dbReference>
<comment type="caution">
    <text evidence="6">The sequence shown here is derived from an EMBL/GenBank/DDBJ whole genome shotgun (WGS) entry which is preliminary data.</text>
</comment>
<gene>
    <name evidence="6" type="ORF">KP79_PYT06888</name>
</gene>
<evidence type="ECO:0000313" key="6">
    <source>
        <dbReference type="EMBL" id="OWF36580.1"/>
    </source>
</evidence>
<name>A0A210PJB8_MIZYE</name>
<keyword evidence="1" id="KW-0800">Toxin</keyword>
<dbReference type="PROSITE" id="PS51257">
    <property type="entry name" value="PROKAR_LIPOPROTEIN"/>
    <property type="match status" value="1"/>
</dbReference>
<proteinExistence type="predicted"/>
<dbReference type="InterPro" id="IPR029055">
    <property type="entry name" value="Ntn_hydrolases_N"/>
</dbReference>
<dbReference type="PRINTS" id="PR01210">
    <property type="entry name" value="GGTRANSPTASE"/>
</dbReference>
<dbReference type="OrthoDB" id="1081007at2759"/>
<feature type="active site" description="Nucleophile" evidence="2">
    <location>
        <position position="440"/>
    </location>
</feature>
<protein>
    <submittedName>
        <fullName evidence="6">Gamma-glutamyltranspeptidase 1</fullName>
    </submittedName>
</protein>
<feature type="binding site" evidence="3">
    <location>
        <position position="533"/>
    </location>
    <ligand>
        <name>L-glutamate</name>
        <dbReference type="ChEBI" id="CHEBI:29985"/>
    </ligand>
</feature>
<reference evidence="6 7" key="1">
    <citation type="journal article" date="2017" name="Nat. Ecol. Evol.">
        <title>Scallop genome provides insights into evolution of bilaterian karyotype and development.</title>
        <authorList>
            <person name="Wang S."/>
            <person name="Zhang J."/>
            <person name="Jiao W."/>
            <person name="Li J."/>
            <person name="Xun X."/>
            <person name="Sun Y."/>
            <person name="Guo X."/>
            <person name="Huan P."/>
            <person name="Dong B."/>
            <person name="Zhang L."/>
            <person name="Hu X."/>
            <person name="Sun X."/>
            <person name="Wang J."/>
            <person name="Zhao C."/>
            <person name="Wang Y."/>
            <person name="Wang D."/>
            <person name="Huang X."/>
            <person name="Wang R."/>
            <person name="Lv J."/>
            <person name="Li Y."/>
            <person name="Zhang Z."/>
            <person name="Liu B."/>
            <person name="Lu W."/>
            <person name="Hui Y."/>
            <person name="Liang J."/>
            <person name="Zhou Z."/>
            <person name="Hou R."/>
            <person name="Li X."/>
            <person name="Liu Y."/>
            <person name="Li H."/>
            <person name="Ning X."/>
            <person name="Lin Y."/>
            <person name="Zhao L."/>
            <person name="Xing Q."/>
            <person name="Dou J."/>
            <person name="Li Y."/>
            <person name="Mao J."/>
            <person name="Guo H."/>
            <person name="Dou H."/>
            <person name="Li T."/>
            <person name="Mu C."/>
            <person name="Jiang W."/>
            <person name="Fu Q."/>
            <person name="Fu X."/>
            <person name="Miao Y."/>
            <person name="Liu J."/>
            <person name="Yu Q."/>
            <person name="Li R."/>
            <person name="Liao H."/>
            <person name="Li X."/>
            <person name="Kong Y."/>
            <person name="Jiang Z."/>
            <person name="Chourrout D."/>
            <person name="Li R."/>
            <person name="Bao Z."/>
        </authorList>
    </citation>
    <scope>NUCLEOTIDE SEQUENCE [LARGE SCALE GENOMIC DNA]</scope>
    <source>
        <strain evidence="6 7">PY_sf001</strain>
    </source>
</reference>
<evidence type="ECO:0000256" key="5">
    <source>
        <dbReference type="SAM" id="Phobius"/>
    </source>
</evidence>
<accession>A0A210PJB8</accession>
<feature type="binding site" evidence="3">
    <location>
        <begin position="510"/>
        <end position="511"/>
    </location>
    <ligand>
        <name>L-glutamate</name>
        <dbReference type="ChEBI" id="CHEBI:29985"/>
    </ligand>
</feature>
<dbReference type="FunFam" id="1.10.246.130:FF:000002">
    <property type="entry name" value="glutathione hydrolase 1 proenzyme"/>
    <property type="match status" value="1"/>
</dbReference>